<dbReference type="InParanoid" id="A0A165CSA3"/>
<name>A0A165CSA3_9BASI</name>
<sequence>MLWLHFLAFFLLKMEMKCFTQWRVSRRRSKTSGGLFRRTVLRRGRPIKLPPAVQIPVDDSYLRDPGPGLCRRGEEIASPCNFGSSRAEQTRYKLNGSSRKSVPARLSDRIVPGGDVLISSRGVNKFKPPCPPRSSTMLTCSPSRHSPSQQRALHGFLAADYYGHMRLVLLCSSQSDSTRDKCNIRGGHLGVPVSLSDSKLRGE</sequence>
<keyword evidence="3" id="KW-1185">Reference proteome</keyword>
<dbReference type="EMBL" id="KV424114">
    <property type="protein sequence ID" value="KZT51303.1"/>
    <property type="molecule type" value="Genomic_DNA"/>
</dbReference>
<reference evidence="2 3" key="1">
    <citation type="journal article" date="2016" name="Mol. Biol. Evol.">
        <title>Comparative Genomics of Early-Diverging Mushroom-Forming Fungi Provides Insights into the Origins of Lignocellulose Decay Capabilities.</title>
        <authorList>
            <person name="Nagy L.G."/>
            <person name="Riley R."/>
            <person name="Tritt A."/>
            <person name="Adam C."/>
            <person name="Daum C."/>
            <person name="Floudas D."/>
            <person name="Sun H."/>
            <person name="Yadav J.S."/>
            <person name="Pangilinan J."/>
            <person name="Larsson K.H."/>
            <person name="Matsuura K."/>
            <person name="Barry K."/>
            <person name="Labutti K."/>
            <person name="Kuo R."/>
            <person name="Ohm R.A."/>
            <person name="Bhattacharya S.S."/>
            <person name="Shirouzu T."/>
            <person name="Yoshinaga Y."/>
            <person name="Martin F.M."/>
            <person name="Grigoriev I.V."/>
            <person name="Hibbett D.S."/>
        </authorList>
    </citation>
    <scope>NUCLEOTIDE SEQUENCE [LARGE SCALE GENOMIC DNA]</scope>
    <source>
        <strain evidence="2 3">HHB12733</strain>
    </source>
</reference>
<proteinExistence type="predicted"/>
<protein>
    <submittedName>
        <fullName evidence="2">Uncharacterized protein</fullName>
    </submittedName>
</protein>
<evidence type="ECO:0000256" key="1">
    <source>
        <dbReference type="SAM" id="SignalP"/>
    </source>
</evidence>
<organism evidence="2 3">
    <name type="scientific">Calocera cornea HHB12733</name>
    <dbReference type="NCBI Taxonomy" id="1353952"/>
    <lineage>
        <taxon>Eukaryota</taxon>
        <taxon>Fungi</taxon>
        <taxon>Dikarya</taxon>
        <taxon>Basidiomycota</taxon>
        <taxon>Agaricomycotina</taxon>
        <taxon>Dacrymycetes</taxon>
        <taxon>Dacrymycetales</taxon>
        <taxon>Dacrymycetaceae</taxon>
        <taxon>Calocera</taxon>
    </lineage>
</organism>
<feature type="chain" id="PRO_5007856141" evidence="1">
    <location>
        <begin position="19"/>
        <end position="203"/>
    </location>
</feature>
<dbReference type="Proteomes" id="UP000076842">
    <property type="component" value="Unassembled WGS sequence"/>
</dbReference>
<evidence type="ECO:0000313" key="3">
    <source>
        <dbReference type="Proteomes" id="UP000076842"/>
    </source>
</evidence>
<evidence type="ECO:0000313" key="2">
    <source>
        <dbReference type="EMBL" id="KZT51303.1"/>
    </source>
</evidence>
<keyword evidence="1" id="KW-0732">Signal</keyword>
<dbReference type="AlphaFoldDB" id="A0A165CSA3"/>
<accession>A0A165CSA3</accession>
<feature type="signal peptide" evidence="1">
    <location>
        <begin position="1"/>
        <end position="18"/>
    </location>
</feature>
<gene>
    <name evidence="2" type="ORF">CALCODRAFT_144532</name>
</gene>